<evidence type="ECO:0000313" key="3">
    <source>
        <dbReference type="Proteomes" id="UP000054821"/>
    </source>
</evidence>
<organism evidence="2 3">
    <name type="scientific">Trichoderma gamsii</name>
    <dbReference type="NCBI Taxonomy" id="398673"/>
    <lineage>
        <taxon>Eukaryota</taxon>
        <taxon>Fungi</taxon>
        <taxon>Dikarya</taxon>
        <taxon>Ascomycota</taxon>
        <taxon>Pezizomycotina</taxon>
        <taxon>Sordariomycetes</taxon>
        <taxon>Hypocreomycetidae</taxon>
        <taxon>Hypocreales</taxon>
        <taxon>Hypocreaceae</taxon>
        <taxon>Trichoderma</taxon>
    </lineage>
</organism>
<dbReference type="Pfam" id="PF06985">
    <property type="entry name" value="HET"/>
    <property type="match status" value="1"/>
</dbReference>
<dbReference type="Proteomes" id="UP000054821">
    <property type="component" value="Unassembled WGS sequence"/>
</dbReference>
<proteinExistence type="predicted"/>
<dbReference type="PANTHER" id="PTHR33112:SF12">
    <property type="entry name" value="HETEROKARYON INCOMPATIBILITY DOMAIN-CONTAINING PROTEIN"/>
    <property type="match status" value="1"/>
</dbReference>
<evidence type="ECO:0000313" key="2">
    <source>
        <dbReference type="EMBL" id="PON23474.1"/>
    </source>
</evidence>
<dbReference type="AlphaFoldDB" id="A0A2P4ZGQ5"/>
<reference evidence="2 3" key="1">
    <citation type="journal article" date="2016" name="Genome Announc.">
        <title>Draft Whole-Genome Sequence of Trichoderma gamsii T6085, a Promising Biocontrol Agent of Fusarium Head Blight on Wheat.</title>
        <authorList>
            <person name="Baroncelli R."/>
            <person name="Zapparata A."/>
            <person name="Piaggeschi G."/>
            <person name="Sarrocco S."/>
            <person name="Vannacci G."/>
        </authorList>
    </citation>
    <scope>NUCLEOTIDE SEQUENCE [LARGE SCALE GENOMIC DNA]</scope>
    <source>
        <strain evidence="2 3">T6085</strain>
    </source>
</reference>
<keyword evidence="3" id="KW-1185">Reference proteome</keyword>
<dbReference type="InterPro" id="IPR010730">
    <property type="entry name" value="HET"/>
</dbReference>
<dbReference type="EMBL" id="JPDN02000029">
    <property type="protein sequence ID" value="PON23474.1"/>
    <property type="molecule type" value="Genomic_DNA"/>
</dbReference>
<comment type="caution">
    <text evidence="2">The sequence shown here is derived from an EMBL/GenBank/DDBJ whole genome shotgun (WGS) entry which is preliminary data.</text>
</comment>
<sequence>MGCVDLRQDADDLPLETKDGLCSVCQKLGFDWSWECPECVGAPHSDSKIERHFHIGTVKRLLGKPSCPGCRLILSSLEIPEQSPPSLMEQELQVSLGFLVNHGAYSENYEDGYELPEATESLNEDATVWVACFEVTLEGPRVPPDSVRRGRIIRNGPWYVKENNEGENSELRGRAVSPIIDVSIIKDWMRVCEEGHSHCKLLAPLSSDESKFRLIDVQEQRIIDSTHSERYIALSYVWGLATPAVLTKDTLSQYSLKGGLQAIQIPQTIADCMQLVQSLGERYLWVDSLCIIQDDDDDKLEQLRTMDTVYRSATLVVVAAAGNDAHAGLCGVGHLKRREWQRRETLCGLAHITAQPPLRETLKGTTWSLRGWTFQEAMLARRILFLTNHQMYWSCKRNNWREDMTWGSRAK</sequence>
<dbReference type="RefSeq" id="XP_018661650.1">
    <property type="nucleotide sequence ID" value="XM_018805200.1"/>
</dbReference>
<name>A0A2P4ZGQ5_9HYPO</name>
<dbReference type="PANTHER" id="PTHR33112">
    <property type="entry name" value="DOMAIN PROTEIN, PUTATIVE-RELATED"/>
    <property type="match status" value="1"/>
</dbReference>
<accession>A0A2P4ZGQ5</accession>
<gene>
    <name evidence="2" type="ORF">TGAM01_v207708</name>
</gene>
<protein>
    <recommendedName>
        <fullName evidence="1">Heterokaryon incompatibility domain-containing protein</fullName>
    </recommendedName>
</protein>
<dbReference type="GeneID" id="29985283"/>
<dbReference type="STRING" id="398673.A0A2P4ZGQ5"/>
<feature type="domain" description="Heterokaryon incompatibility" evidence="1">
    <location>
        <begin position="231"/>
        <end position="376"/>
    </location>
</feature>
<evidence type="ECO:0000259" key="1">
    <source>
        <dbReference type="Pfam" id="PF06985"/>
    </source>
</evidence>